<dbReference type="EMBL" id="SJPW01000006">
    <property type="protein sequence ID" value="TWU48528.1"/>
    <property type="molecule type" value="Genomic_DNA"/>
</dbReference>
<evidence type="ECO:0000313" key="2">
    <source>
        <dbReference type="EMBL" id="TWU48528.1"/>
    </source>
</evidence>
<comment type="caution">
    <text evidence="2">The sequence shown here is derived from an EMBL/GenBank/DDBJ whole genome shotgun (WGS) entry which is preliminary data.</text>
</comment>
<dbReference type="PANTHER" id="PTHR33619">
    <property type="entry name" value="POLYSACCHARIDE EXPORT PROTEIN GFCE-RELATED"/>
    <property type="match status" value="1"/>
</dbReference>
<dbReference type="Gene3D" id="3.10.560.10">
    <property type="entry name" value="Outer membrane lipoprotein wza domain like"/>
    <property type="match status" value="1"/>
</dbReference>
<dbReference type="AlphaFoldDB" id="A0A5C6EI71"/>
<dbReference type="GO" id="GO:0015159">
    <property type="term" value="F:polysaccharide transmembrane transporter activity"/>
    <property type="evidence" value="ECO:0007669"/>
    <property type="project" value="InterPro"/>
</dbReference>
<proteinExistence type="predicted"/>
<protein>
    <submittedName>
        <fullName evidence="2">SLBB domain protein</fullName>
    </submittedName>
</protein>
<feature type="domain" description="Soluble ligand binding" evidence="1">
    <location>
        <begin position="145"/>
        <end position="188"/>
    </location>
</feature>
<accession>A0A5C6EI71</accession>
<dbReference type="Pfam" id="PF10531">
    <property type="entry name" value="SLBB"/>
    <property type="match status" value="1"/>
</dbReference>
<name>A0A5C6EI71_9BACT</name>
<gene>
    <name evidence="2" type="ORF">Poly51_44280</name>
</gene>
<dbReference type="PANTHER" id="PTHR33619:SF3">
    <property type="entry name" value="POLYSACCHARIDE EXPORT PROTEIN GFCE-RELATED"/>
    <property type="match status" value="1"/>
</dbReference>
<dbReference type="PROSITE" id="PS51257">
    <property type="entry name" value="PROKAR_LIPOPROTEIN"/>
    <property type="match status" value="1"/>
</dbReference>
<dbReference type="OrthoDB" id="279464at2"/>
<keyword evidence="3" id="KW-1185">Reference proteome</keyword>
<organism evidence="2 3">
    <name type="scientific">Rubripirellula tenax</name>
    <dbReference type="NCBI Taxonomy" id="2528015"/>
    <lineage>
        <taxon>Bacteria</taxon>
        <taxon>Pseudomonadati</taxon>
        <taxon>Planctomycetota</taxon>
        <taxon>Planctomycetia</taxon>
        <taxon>Pirellulales</taxon>
        <taxon>Pirellulaceae</taxon>
        <taxon>Rubripirellula</taxon>
    </lineage>
</organism>
<dbReference type="InterPro" id="IPR049712">
    <property type="entry name" value="Poly_export"/>
</dbReference>
<evidence type="ECO:0000259" key="1">
    <source>
        <dbReference type="Pfam" id="PF10531"/>
    </source>
</evidence>
<evidence type="ECO:0000313" key="3">
    <source>
        <dbReference type="Proteomes" id="UP000318288"/>
    </source>
</evidence>
<sequence>MTINKFIHTIAAASIIMLSTGCSSLGLSLFPTGHYLTEQSVEILKCSPRAAEIPRELSLGVEPVHYLHPGDMVLIEPVELDSEVRIPADQKILTDGTVDLGKFGRVVLAGHTVEGAEALIEQSIVASGEASEPINVRLLDPVHRFYVLGEVNSPGSYPLEGHESVLDGILAAGGLTSAAAPCKILLARPTMPTSCRVTLPVCYREITQLGDTTTNYQLQPGDRIFVATRTFCEDLMFWQADKTCERCCKCQKACLDPNMIARENPMGCVAVTPVSASIVTENAAVVRTEVVDVGTTSRPVAPSRLPDTNSNRSTLVDGELDFGDVDPMDRFEPLWITPSEPAESP</sequence>
<dbReference type="Proteomes" id="UP000318288">
    <property type="component" value="Unassembled WGS sequence"/>
</dbReference>
<reference evidence="2 3" key="1">
    <citation type="submission" date="2019-02" db="EMBL/GenBank/DDBJ databases">
        <title>Deep-cultivation of Planctomycetes and their phenomic and genomic characterization uncovers novel biology.</title>
        <authorList>
            <person name="Wiegand S."/>
            <person name="Jogler M."/>
            <person name="Boedeker C."/>
            <person name="Pinto D."/>
            <person name="Vollmers J."/>
            <person name="Rivas-Marin E."/>
            <person name="Kohn T."/>
            <person name="Peeters S.H."/>
            <person name="Heuer A."/>
            <person name="Rast P."/>
            <person name="Oberbeckmann S."/>
            <person name="Bunk B."/>
            <person name="Jeske O."/>
            <person name="Meyerdierks A."/>
            <person name="Storesund J.E."/>
            <person name="Kallscheuer N."/>
            <person name="Luecker S."/>
            <person name="Lage O.M."/>
            <person name="Pohl T."/>
            <person name="Merkel B.J."/>
            <person name="Hornburger P."/>
            <person name="Mueller R.-W."/>
            <person name="Bruemmer F."/>
            <person name="Labrenz M."/>
            <person name="Spormann A.M."/>
            <person name="Op Den Camp H."/>
            <person name="Overmann J."/>
            <person name="Amann R."/>
            <person name="Jetten M.S.M."/>
            <person name="Mascher T."/>
            <person name="Medema M.H."/>
            <person name="Devos D.P."/>
            <person name="Kaster A.-K."/>
            <person name="Ovreas L."/>
            <person name="Rohde M."/>
            <person name="Galperin M.Y."/>
            <person name="Jogler C."/>
        </authorList>
    </citation>
    <scope>NUCLEOTIDE SEQUENCE [LARGE SCALE GENOMIC DNA]</scope>
    <source>
        <strain evidence="2 3">Poly51</strain>
    </source>
</reference>
<dbReference type="InterPro" id="IPR019554">
    <property type="entry name" value="Soluble_ligand-bd"/>
</dbReference>